<dbReference type="EMBL" id="JABXBU010002230">
    <property type="protein sequence ID" value="KAF8767887.1"/>
    <property type="molecule type" value="Genomic_DNA"/>
</dbReference>
<protein>
    <submittedName>
        <fullName evidence="1">Uncharacterized protein</fullName>
    </submittedName>
</protein>
<evidence type="ECO:0000313" key="1">
    <source>
        <dbReference type="EMBL" id="KAF8767887.1"/>
    </source>
</evidence>
<reference evidence="1" key="2">
    <citation type="submission" date="2020-06" db="EMBL/GenBank/DDBJ databases">
        <authorList>
            <person name="Sheffer M."/>
        </authorList>
    </citation>
    <scope>NUCLEOTIDE SEQUENCE</scope>
</reference>
<dbReference type="Proteomes" id="UP000807504">
    <property type="component" value="Unassembled WGS sequence"/>
</dbReference>
<dbReference type="AlphaFoldDB" id="A0A8T0E929"/>
<evidence type="ECO:0000313" key="2">
    <source>
        <dbReference type="Proteomes" id="UP000807504"/>
    </source>
</evidence>
<name>A0A8T0E929_ARGBR</name>
<organism evidence="1 2">
    <name type="scientific">Argiope bruennichi</name>
    <name type="common">Wasp spider</name>
    <name type="synonym">Aranea bruennichi</name>
    <dbReference type="NCBI Taxonomy" id="94029"/>
    <lineage>
        <taxon>Eukaryota</taxon>
        <taxon>Metazoa</taxon>
        <taxon>Ecdysozoa</taxon>
        <taxon>Arthropoda</taxon>
        <taxon>Chelicerata</taxon>
        <taxon>Arachnida</taxon>
        <taxon>Araneae</taxon>
        <taxon>Araneomorphae</taxon>
        <taxon>Entelegynae</taxon>
        <taxon>Araneoidea</taxon>
        <taxon>Araneidae</taxon>
        <taxon>Argiope</taxon>
    </lineage>
</organism>
<sequence length="243" mass="27911">MDCNMLREQMYSFDLDSKYADSFPDGLNEEHRFLPNIEIPIRRTNSLDDISRFYRYFHLLQTNKGMLFTWKHYLKILQDQLKNFETLTILNKAMLTFISNISLDQTGYFTPETGYSSSQESTPSTTIPKKLIFDDSECTSSAEDGSSVITGSNTKNIHKSRLLKKICLEMRSLAQNISKFVDVIGHLPENCSECGVALDIQKYKQQCQHVIEGVGDTVDCSKHNKIKDKKKKLHLCPLIGFFQ</sequence>
<reference evidence="1" key="1">
    <citation type="journal article" date="2020" name="bioRxiv">
        <title>Chromosome-level reference genome of the European wasp spider Argiope bruennichi: a resource for studies on range expansion and evolutionary adaptation.</title>
        <authorList>
            <person name="Sheffer M.M."/>
            <person name="Hoppe A."/>
            <person name="Krehenwinkel H."/>
            <person name="Uhl G."/>
            <person name="Kuss A.W."/>
            <person name="Jensen L."/>
            <person name="Jensen C."/>
            <person name="Gillespie R.G."/>
            <person name="Hoff K.J."/>
            <person name="Prost S."/>
        </authorList>
    </citation>
    <scope>NUCLEOTIDE SEQUENCE</scope>
</reference>
<accession>A0A8T0E929</accession>
<proteinExistence type="predicted"/>
<gene>
    <name evidence="1" type="ORF">HNY73_020770</name>
</gene>
<comment type="caution">
    <text evidence="1">The sequence shown here is derived from an EMBL/GenBank/DDBJ whole genome shotgun (WGS) entry which is preliminary data.</text>
</comment>
<keyword evidence="2" id="KW-1185">Reference proteome</keyword>